<dbReference type="PANTHER" id="PTHR43108">
    <property type="entry name" value="N-ACETYLGLUCOSAMINE-6-SULFATASE FAMILY MEMBER"/>
    <property type="match status" value="1"/>
</dbReference>
<dbReference type="InterPro" id="IPR017850">
    <property type="entry name" value="Alkaline_phosphatase_core_sf"/>
</dbReference>
<keyword evidence="2 7" id="KW-0732">Signal</keyword>
<dbReference type="EMBL" id="KZ613938">
    <property type="protein sequence ID" value="PMD47131.1"/>
    <property type="molecule type" value="Genomic_DNA"/>
</dbReference>
<proteinExistence type="inferred from homology"/>
<gene>
    <name evidence="9" type="ORF">L207DRAFT_550859</name>
</gene>
<evidence type="ECO:0000256" key="2">
    <source>
        <dbReference type="ARBA" id="ARBA00022729"/>
    </source>
</evidence>
<dbReference type="Proteomes" id="UP000235786">
    <property type="component" value="Unassembled WGS sequence"/>
</dbReference>
<comment type="catalytic activity">
    <reaction evidence="5">
        <text>an aryl sulfate + H2O = a phenol + sulfate + H(+)</text>
        <dbReference type="Rhea" id="RHEA:17261"/>
        <dbReference type="ChEBI" id="CHEBI:15377"/>
        <dbReference type="ChEBI" id="CHEBI:15378"/>
        <dbReference type="ChEBI" id="CHEBI:16189"/>
        <dbReference type="ChEBI" id="CHEBI:33853"/>
        <dbReference type="ChEBI" id="CHEBI:140317"/>
        <dbReference type="EC" id="3.1.6.1"/>
    </reaction>
</comment>
<dbReference type="EC" id="3.1.6.1" evidence="5"/>
<name>A0A2J6S8P6_HYAVF</name>
<dbReference type="FunFam" id="3.40.720.10:FF:000051">
    <property type="entry name" value="Arylsulfatase"/>
    <property type="match status" value="1"/>
</dbReference>
<dbReference type="PANTHER" id="PTHR43108:SF8">
    <property type="entry name" value="SD21168P"/>
    <property type="match status" value="1"/>
</dbReference>
<dbReference type="SUPFAM" id="SSF53649">
    <property type="entry name" value="Alkaline phosphatase-like"/>
    <property type="match status" value="1"/>
</dbReference>
<feature type="domain" description="Sulfatase N-terminal" evidence="8">
    <location>
        <begin position="33"/>
        <end position="390"/>
    </location>
</feature>
<comment type="PTM">
    <text evidence="6">The conversion to 3-oxoalanine (also known as C-formylglycine, FGly), of a serine or cysteine residue in prokaryotes and of a cysteine residue in eukaryotes, is critical for catalytic activity.</text>
</comment>
<evidence type="ECO:0000256" key="3">
    <source>
        <dbReference type="ARBA" id="ARBA00022801"/>
    </source>
</evidence>
<dbReference type="GO" id="GO:0004065">
    <property type="term" value="F:arylsulfatase activity"/>
    <property type="evidence" value="ECO:0007669"/>
    <property type="project" value="UniProtKB-UniRule"/>
</dbReference>
<evidence type="ECO:0000256" key="1">
    <source>
        <dbReference type="ARBA" id="ARBA00008779"/>
    </source>
</evidence>
<evidence type="ECO:0000259" key="8">
    <source>
        <dbReference type="Pfam" id="PF00884"/>
    </source>
</evidence>
<dbReference type="OrthoDB" id="96314at2759"/>
<organism evidence="9 10">
    <name type="scientific">Hyaloscypha variabilis (strain UAMH 11265 / GT02V1 / F)</name>
    <name type="common">Meliniomyces variabilis</name>
    <dbReference type="NCBI Taxonomy" id="1149755"/>
    <lineage>
        <taxon>Eukaryota</taxon>
        <taxon>Fungi</taxon>
        <taxon>Dikarya</taxon>
        <taxon>Ascomycota</taxon>
        <taxon>Pezizomycotina</taxon>
        <taxon>Leotiomycetes</taxon>
        <taxon>Helotiales</taxon>
        <taxon>Hyaloscyphaceae</taxon>
        <taxon>Hyaloscypha</taxon>
        <taxon>Hyaloscypha variabilis</taxon>
    </lineage>
</organism>
<protein>
    <recommendedName>
        <fullName evidence="5">Arylsulfatase</fullName>
        <shortName evidence="5">AS</shortName>
        <ecNumber evidence="5">3.1.6.1</ecNumber>
    </recommendedName>
    <alternativeName>
        <fullName evidence="5">Aryl-sulfate sulphohydrolase</fullName>
    </alternativeName>
</protein>
<evidence type="ECO:0000256" key="7">
    <source>
        <dbReference type="SAM" id="SignalP"/>
    </source>
</evidence>
<dbReference type="InterPro" id="IPR024607">
    <property type="entry name" value="Sulfatase_CS"/>
</dbReference>
<dbReference type="STRING" id="1149755.A0A2J6S8P6"/>
<dbReference type="GO" id="GO:0005539">
    <property type="term" value="F:glycosaminoglycan binding"/>
    <property type="evidence" value="ECO:0007669"/>
    <property type="project" value="TreeGrafter"/>
</dbReference>
<evidence type="ECO:0000313" key="9">
    <source>
        <dbReference type="EMBL" id="PMD47131.1"/>
    </source>
</evidence>
<evidence type="ECO:0000256" key="4">
    <source>
        <dbReference type="ARBA" id="ARBA00023180"/>
    </source>
</evidence>
<dbReference type="PROSITE" id="PS00523">
    <property type="entry name" value="SULFATASE_1"/>
    <property type="match status" value="1"/>
</dbReference>
<dbReference type="AlphaFoldDB" id="A0A2J6S8P6"/>
<dbReference type="PIRSF" id="PIRSF000972">
    <property type="entry name" value="Arylsulf_plant"/>
    <property type="match status" value="1"/>
</dbReference>
<accession>A0A2J6S8P6</accession>
<keyword evidence="4" id="KW-0325">Glycoprotein</keyword>
<feature type="chain" id="PRO_5014445975" description="Arylsulfatase" evidence="7">
    <location>
        <begin position="20"/>
        <end position="596"/>
    </location>
</feature>
<dbReference type="CDD" id="cd16147">
    <property type="entry name" value="G6S"/>
    <property type="match status" value="1"/>
</dbReference>
<dbReference type="Gene3D" id="3.40.720.10">
    <property type="entry name" value="Alkaline Phosphatase, subunit A"/>
    <property type="match status" value="1"/>
</dbReference>
<feature type="modified residue" description="3-oxoalanine (Cys)" evidence="6">
    <location>
        <position position="77"/>
    </location>
</feature>
<sequence length="596" mass="66182">MNFSRYSLFALATFSAVAATINQEPLGPLKERPNIVFILTDDQDVELGSLDYMPLLHKHLINEGTLFSRHYCTTAICCPSRVTLWTGKNAHNTNVTDIFPPYGGYPKFVHEGHNENYLPVWLQAGGYNTFYTSKLFNTHTTDNYNSPYPAGWTGSDFLLDPFTYQYLNATTQRNREPPVSWEGHYTTDVIAEKAYGFIDDAVALGGPFFLTVATVTPHSNVAAFEIDLDDPLNSPLESIVGVVTPPIPAERHKHLFPEVKIPRTENFNPDKPSGASWIKALPQLNSAIITYNDAFYRARLQALQAVDELIEGVVSLLSEHGILDNTYIIYSTDNGYHISQHRLHPGKECGFEEDIHIPLIIRGPGIAAGQTSYLVSAHADLSPTILSLAGLAPRPDFDGSAIPLTSSSVLSAEESGERGEHVNIEFWGLGLPEGKYGFSLDDGKIVGFGVNNTYKALRIINSAKGYNLYYAVWCTNEHELYNLTADPGQLRNLYPGSESSSFKVVERHEAELYRLVQRLDALLLTTKSCKGVTCRKPWSVLHPKGDRYDAFYADVAGTTSVRFDKCLLGYIKEAEGPQSLEFDFEEWAAFGGRGEL</sequence>
<keyword evidence="3 5" id="KW-0378">Hydrolase</keyword>
<reference evidence="9 10" key="1">
    <citation type="submission" date="2016-04" db="EMBL/GenBank/DDBJ databases">
        <title>A degradative enzymes factory behind the ericoid mycorrhizal symbiosis.</title>
        <authorList>
            <consortium name="DOE Joint Genome Institute"/>
            <person name="Martino E."/>
            <person name="Morin E."/>
            <person name="Grelet G."/>
            <person name="Kuo A."/>
            <person name="Kohler A."/>
            <person name="Daghino S."/>
            <person name="Barry K."/>
            <person name="Choi C."/>
            <person name="Cichocki N."/>
            <person name="Clum A."/>
            <person name="Copeland A."/>
            <person name="Hainaut M."/>
            <person name="Haridas S."/>
            <person name="Labutti K."/>
            <person name="Lindquist E."/>
            <person name="Lipzen A."/>
            <person name="Khouja H.-R."/>
            <person name="Murat C."/>
            <person name="Ohm R."/>
            <person name="Olson A."/>
            <person name="Spatafora J."/>
            <person name="Veneault-Fourrey C."/>
            <person name="Henrissat B."/>
            <person name="Grigoriev I."/>
            <person name="Martin F."/>
            <person name="Perotto S."/>
        </authorList>
    </citation>
    <scope>NUCLEOTIDE SEQUENCE [LARGE SCALE GENOMIC DNA]</scope>
    <source>
        <strain evidence="9 10">F</strain>
    </source>
</reference>
<evidence type="ECO:0000256" key="6">
    <source>
        <dbReference type="PIRSR" id="PIRSR000972-50"/>
    </source>
</evidence>
<dbReference type="InterPro" id="IPR000917">
    <property type="entry name" value="Sulfatase_N"/>
</dbReference>
<dbReference type="InterPro" id="IPR012083">
    <property type="entry name" value="Arylsulfatase"/>
</dbReference>
<evidence type="ECO:0000313" key="10">
    <source>
        <dbReference type="Proteomes" id="UP000235786"/>
    </source>
</evidence>
<keyword evidence="10" id="KW-1185">Reference proteome</keyword>
<dbReference type="Pfam" id="PF00884">
    <property type="entry name" value="Sulfatase"/>
    <property type="match status" value="1"/>
</dbReference>
<evidence type="ECO:0000256" key="5">
    <source>
        <dbReference type="PIRNR" id="PIRNR000972"/>
    </source>
</evidence>
<dbReference type="GO" id="GO:0018958">
    <property type="term" value="P:phenol-containing compound metabolic process"/>
    <property type="evidence" value="ECO:0007669"/>
    <property type="project" value="InterPro"/>
</dbReference>
<comment type="similarity">
    <text evidence="1 5">Belongs to the sulfatase family.</text>
</comment>
<dbReference type="GO" id="GO:0008449">
    <property type="term" value="F:N-acetylglucosamine-6-sulfatase activity"/>
    <property type="evidence" value="ECO:0007669"/>
    <property type="project" value="TreeGrafter"/>
</dbReference>
<feature type="signal peptide" evidence="7">
    <location>
        <begin position="1"/>
        <end position="19"/>
    </location>
</feature>